<keyword evidence="1" id="KW-1133">Transmembrane helix</keyword>
<dbReference type="Proteomes" id="UP000295724">
    <property type="component" value="Unassembled WGS sequence"/>
</dbReference>
<accession>A0A4R6XVL9</accession>
<evidence type="ECO:0000256" key="1">
    <source>
        <dbReference type="SAM" id="Phobius"/>
    </source>
</evidence>
<name>A0A4R6XVL9_9GAMM</name>
<feature type="transmembrane region" description="Helical" evidence="1">
    <location>
        <begin position="187"/>
        <end position="206"/>
    </location>
</feature>
<gene>
    <name evidence="2" type="ORF">C8D91_0753</name>
</gene>
<feature type="transmembrane region" description="Helical" evidence="1">
    <location>
        <begin position="50"/>
        <end position="67"/>
    </location>
</feature>
<feature type="transmembrane region" description="Helical" evidence="1">
    <location>
        <begin position="12"/>
        <end position="29"/>
    </location>
</feature>
<dbReference type="RefSeq" id="WP_099017506.1">
    <property type="nucleotide sequence ID" value="NZ_NIHB01000001.1"/>
</dbReference>
<evidence type="ECO:0000313" key="2">
    <source>
        <dbReference type="EMBL" id="TDR23886.1"/>
    </source>
</evidence>
<feature type="transmembrane region" description="Helical" evidence="1">
    <location>
        <begin position="157"/>
        <end position="175"/>
    </location>
</feature>
<organism evidence="2 3">
    <name type="scientific">Marinicella litoralis</name>
    <dbReference type="NCBI Taxonomy" id="644220"/>
    <lineage>
        <taxon>Bacteria</taxon>
        <taxon>Pseudomonadati</taxon>
        <taxon>Pseudomonadota</taxon>
        <taxon>Gammaproteobacteria</taxon>
        <taxon>Lysobacterales</taxon>
        <taxon>Marinicellaceae</taxon>
        <taxon>Marinicella</taxon>
    </lineage>
</organism>
<sequence>MNYFFRELKELYMAWLAMLTFYAYPKWLVNRTQQHHNAIEFSMQNVKKSIALMVIIITVLSLIFSTFEFVQDNEKPGEIFAVLLVHGAISSLIVALLAWLGLKNRHQVGLLIGWFILVYWIPLWLWNMVFEIHVGFSVEHNTHLFLQLAHDESLLDWHMYFLGIIWVHATAVAVYGIRHLLNVNSRYLSFLVLLSSILYLCSFLLLHRTHKTVEVIYLIFGMG</sequence>
<reference evidence="2 3" key="1">
    <citation type="submission" date="2019-03" db="EMBL/GenBank/DDBJ databases">
        <title>Genomic Encyclopedia of Type Strains, Phase IV (KMG-IV): sequencing the most valuable type-strain genomes for metagenomic binning, comparative biology and taxonomic classification.</title>
        <authorList>
            <person name="Goeker M."/>
        </authorList>
    </citation>
    <scope>NUCLEOTIDE SEQUENCE [LARGE SCALE GENOMIC DNA]</scope>
    <source>
        <strain evidence="2 3">DSM 25488</strain>
    </source>
</reference>
<dbReference type="EMBL" id="SNZB01000001">
    <property type="protein sequence ID" value="TDR23886.1"/>
    <property type="molecule type" value="Genomic_DNA"/>
</dbReference>
<feature type="transmembrane region" description="Helical" evidence="1">
    <location>
        <begin position="108"/>
        <end position="126"/>
    </location>
</feature>
<keyword evidence="1" id="KW-0472">Membrane</keyword>
<proteinExistence type="predicted"/>
<comment type="caution">
    <text evidence="2">The sequence shown here is derived from an EMBL/GenBank/DDBJ whole genome shotgun (WGS) entry which is preliminary data.</text>
</comment>
<protein>
    <submittedName>
        <fullName evidence="2">Uncharacterized protein</fullName>
    </submittedName>
</protein>
<feature type="transmembrane region" description="Helical" evidence="1">
    <location>
        <begin position="79"/>
        <end position="101"/>
    </location>
</feature>
<evidence type="ECO:0000313" key="3">
    <source>
        <dbReference type="Proteomes" id="UP000295724"/>
    </source>
</evidence>
<dbReference type="AlphaFoldDB" id="A0A4R6XVL9"/>
<dbReference type="OrthoDB" id="9936261at2"/>
<keyword evidence="1" id="KW-0812">Transmembrane</keyword>
<keyword evidence="3" id="KW-1185">Reference proteome</keyword>